<dbReference type="AlphaFoldDB" id="A0A4R8H9W6"/>
<dbReference type="PANTHER" id="PTHR32089:SF112">
    <property type="entry name" value="LYSOZYME-LIKE PROTEIN-RELATED"/>
    <property type="match status" value="1"/>
</dbReference>
<evidence type="ECO:0000259" key="11">
    <source>
        <dbReference type="PROSITE" id="PS50111"/>
    </source>
</evidence>
<dbReference type="CDD" id="cd06225">
    <property type="entry name" value="HAMP"/>
    <property type="match status" value="1"/>
</dbReference>
<dbReference type="SUPFAM" id="SSF58104">
    <property type="entry name" value="Methyl-accepting chemotaxis protein (MCP) signaling domain"/>
    <property type="match status" value="1"/>
</dbReference>
<evidence type="ECO:0000256" key="9">
    <source>
        <dbReference type="PROSITE-ProRule" id="PRU00284"/>
    </source>
</evidence>
<evidence type="ECO:0000313" key="14">
    <source>
        <dbReference type="Proteomes" id="UP000295832"/>
    </source>
</evidence>
<evidence type="ECO:0000256" key="1">
    <source>
        <dbReference type="ARBA" id="ARBA00004651"/>
    </source>
</evidence>
<sequence length="613" mass="67351">MNLRKSFKTKLILILLVVLLVPILITNYIFINRNTKYIESTVNQNNMYLAKSLQKQVVASLNNVENLLDLLSKRDAMKNLEVDKELDRQLQMLVEDYPIISQIYIMEGDGGQIYKTSGSLGDRSDREYFQEAIKGNVNYSEVIISRSEKKPIVVLAMPIEDGGDIVGVLGASLSLEFLSEITKETKVGKSGYGYIVEKKGKVIGHPEQKFVEEMSDLSDLLPVQEVAAGNQGTGEYVYQGERKLASYIPMEKTGWGVIVQLTHEEAFAKVDQEKSFAITNLIISAIIIVVVAIFLARYIVSPLIKSMNFAQEIADGNLRIEVLEVESEDEFGQLSRALNQMRNNLRDVISNLLNTVENLSAYSQELSASAEEGNATIEVTNQLIEGMSASIQQISASAEEVTSFAEESHAQTQVGRDNIDDTVEKIKNINQVVKKTVEVINDLDNNSAEIGKIVELITTIAEQTNLLALNAAIEAARAGEHGQGFAVVADEIRGLAEETAKATKDIASLVKETQVKADTGLEAIKEVEVKAKAGESVAEKTGVVFEEIQKSSEQTSAQIEQTSAATQDLAENSDQLIESAQNIKDMSDEITNSSQELASMAQKLQGLIEIFKI</sequence>
<comment type="caution">
    <text evidence="13">The sequence shown here is derived from an EMBL/GenBank/DDBJ whole genome shotgun (WGS) entry which is preliminary data.</text>
</comment>
<organism evidence="13 14">
    <name type="scientific">Orenia marismortui</name>
    <dbReference type="NCBI Taxonomy" id="46469"/>
    <lineage>
        <taxon>Bacteria</taxon>
        <taxon>Bacillati</taxon>
        <taxon>Bacillota</taxon>
        <taxon>Clostridia</taxon>
        <taxon>Halanaerobiales</taxon>
        <taxon>Halobacteroidaceae</taxon>
        <taxon>Orenia</taxon>
    </lineage>
</organism>
<feature type="domain" description="Methyl-accepting transducer" evidence="11">
    <location>
        <begin position="348"/>
        <end position="584"/>
    </location>
</feature>
<keyword evidence="2" id="KW-1003">Cell membrane</keyword>
<evidence type="ECO:0000256" key="8">
    <source>
        <dbReference type="ARBA" id="ARBA00029447"/>
    </source>
</evidence>
<feature type="domain" description="HAMP" evidence="12">
    <location>
        <begin position="297"/>
        <end position="350"/>
    </location>
</feature>
<proteinExistence type="inferred from homology"/>
<dbReference type="PANTHER" id="PTHR32089">
    <property type="entry name" value="METHYL-ACCEPTING CHEMOTAXIS PROTEIN MCPB"/>
    <property type="match status" value="1"/>
</dbReference>
<accession>A0A4R8H9W6</accession>
<evidence type="ECO:0000256" key="4">
    <source>
        <dbReference type="ARBA" id="ARBA00022692"/>
    </source>
</evidence>
<dbReference type="PROSITE" id="PS50111">
    <property type="entry name" value="CHEMOTAXIS_TRANSDUC_2"/>
    <property type="match status" value="1"/>
</dbReference>
<keyword evidence="5 10" id="KW-1133">Transmembrane helix</keyword>
<dbReference type="Proteomes" id="UP000295832">
    <property type="component" value="Unassembled WGS sequence"/>
</dbReference>
<dbReference type="CDD" id="cd12912">
    <property type="entry name" value="PDC2_MCP_like"/>
    <property type="match status" value="1"/>
</dbReference>
<evidence type="ECO:0000256" key="6">
    <source>
        <dbReference type="ARBA" id="ARBA00023136"/>
    </source>
</evidence>
<comment type="subcellular location">
    <subcellularLocation>
        <location evidence="1">Cell membrane</location>
        <topology evidence="1">Multi-pass membrane protein</topology>
    </subcellularLocation>
</comment>
<gene>
    <name evidence="13" type="ORF">C7959_109102</name>
</gene>
<dbReference type="GO" id="GO:0005886">
    <property type="term" value="C:plasma membrane"/>
    <property type="evidence" value="ECO:0007669"/>
    <property type="project" value="UniProtKB-SubCell"/>
</dbReference>
<dbReference type="InterPro" id="IPR033479">
    <property type="entry name" value="dCache_1"/>
</dbReference>
<dbReference type="InterPro" id="IPR003660">
    <property type="entry name" value="HAMP_dom"/>
</dbReference>
<dbReference type="Gene3D" id="1.10.287.950">
    <property type="entry name" value="Methyl-accepting chemotaxis protein"/>
    <property type="match status" value="1"/>
</dbReference>
<protein>
    <submittedName>
        <fullName evidence="13">Methyl-accepting chemotaxis sensory transducer with Cache sensor</fullName>
    </submittedName>
</protein>
<evidence type="ECO:0000256" key="10">
    <source>
        <dbReference type="SAM" id="Phobius"/>
    </source>
</evidence>
<dbReference type="Gene3D" id="3.30.450.20">
    <property type="entry name" value="PAS domain"/>
    <property type="match status" value="2"/>
</dbReference>
<keyword evidence="6 10" id="KW-0472">Membrane</keyword>
<evidence type="ECO:0000313" key="13">
    <source>
        <dbReference type="EMBL" id="TDX51978.1"/>
    </source>
</evidence>
<keyword evidence="4 10" id="KW-0812">Transmembrane</keyword>
<evidence type="ECO:0000256" key="7">
    <source>
        <dbReference type="ARBA" id="ARBA00023224"/>
    </source>
</evidence>
<reference evidence="13 14" key="1">
    <citation type="submission" date="2019-03" db="EMBL/GenBank/DDBJ databases">
        <title>Subsurface microbial communities from deep shales in Ohio and West Virginia, USA.</title>
        <authorList>
            <person name="Wrighton K."/>
        </authorList>
    </citation>
    <scope>NUCLEOTIDE SEQUENCE [LARGE SCALE GENOMIC DNA]</scope>
    <source>
        <strain evidence="13 14">MSL 6dP</strain>
    </source>
</reference>
<keyword evidence="3" id="KW-0145">Chemotaxis</keyword>
<dbReference type="SMART" id="SM00283">
    <property type="entry name" value="MA"/>
    <property type="match status" value="1"/>
</dbReference>
<dbReference type="InterPro" id="IPR029151">
    <property type="entry name" value="Sensor-like_sf"/>
</dbReference>
<dbReference type="SUPFAM" id="SSF103190">
    <property type="entry name" value="Sensory domain-like"/>
    <property type="match status" value="1"/>
</dbReference>
<evidence type="ECO:0000256" key="2">
    <source>
        <dbReference type="ARBA" id="ARBA00022475"/>
    </source>
</evidence>
<dbReference type="RefSeq" id="WP_134116263.1">
    <property type="nucleotide sequence ID" value="NZ_SOEG01000009.1"/>
</dbReference>
<dbReference type="GO" id="GO:0007165">
    <property type="term" value="P:signal transduction"/>
    <property type="evidence" value="ECO:0007669"/>
    <property type="project" value="UniProtKB-KW"/>
</dbReference>
<dbReference type="Pfam" id="PF00015">
    <property type="entry name" value="MCPsignal"/>
    <property type="match status" value="1"/>
</dbReference>
<dbReference type="Pfam" id="PF02743">
    <property type="entry name" value="dCache_1"/>
    <property type="match status" value="1"/>
</dbReference>
<evidence type="ECO:0000259" key="12">
    <source>
        <dbReference type="PROSITE" id="PS50885"/>
    </source>
</evidence>
<keyword evidence="14" id="KW-1185">Reference proteome</keyword>
<feature type="transmembrane region" description="Helical" evidence="10">
    <location>
        <begin position="12"/>
        <end position="31"/>
    </location>
</feature>
<keyword evidence="7 9" id="KW-0807">Transducer</keyword>
<feature type="transmembrane region" description="Helical" evidence="10">
    <location>
        <begin position="281"/>
        <end position="300"/>
    </location>
</feature>
<dbReference type="EMBL" id="SOEG01000009">
    <property type="protein sequence ID" value="TDX51978.1"/>
    <property type="molecule type" value="Genomic_DNA"/>
</dbReference>
<name>A0A4R8H9W6_9FIRM</name>
<dbReference type="CDD" id="cd11386">
    <property type="entry name" value="MCP_signal"/>
    <property type="match status" value="1"/>
</dbReference>
<evidence type="ECO:0000256" key="5">
    <source>
        <dbReference type="ARBA" id="ARBA00022989"/>
    </source>
</evidence>
<dbReference type="InterPro" id="IPR004089">
    <property type="entry name" value="MCPsignal_dom"/>
</dbReference>
<dbReference type="CDD" id="cd12914">
    <property type="entry name" value="PDC1_DGC_like"/>
    <property type="match status" value="1"/>
</dbReference>
<evidence type="ECO:0000256" key="3">
    <source>
        <dbReference type="ARBA" id="ARBA00022500"/>
    </source>
</evidence>
<comment type="similarity">
    <text evidence="8">Belongs to the methyl-accepting chemotaxis (MCP) protein family.</text>
</comment>
<dbReference type="SMART" id="SM00304">
    <property type="entry name" value="HAMP"/>
    <property type="match status" value="2"/>
</dbReference>
<dbReference type="GO" id="GO:0006935">
    <property type="term" value="P:chemotaxis"/>
    <property type="evidence" value="ECO:0007669"/>
    <property type="project" value="UniProtKB-KW"/>
</dbReference>
<dbReference type="PROSITE" id="PS50885">
    <property type="entry name" value="HAMP"/>
    <property type="match status" value="1"/>
</dbReference>
<dbReference type="Pfam" id="PF00672">
    <property type="entry name" value="HAMP"/>
    <property type="match status" value="1"/>
</dbReference>